<sequence length="340" mass="36960">MENWRFIEANSDYMVSDHGRILSFKGKSKLIISSSITAKGYEYVAIRQKGIYVGYSVHRLVATAFIPNPKRLPQVNHLDGNKLNNHVANLEWCDAYDNVMHAIRTGLRPSSPALSPVPCATTDEAGNILQAYPSMNALVKGEQMNPKQRNWLVLHLLHPERLKQSAMKKKPRAERSGSEECFLIAPEIPVLTVKADSIGEFEAGNLLGTGRSSNSVGESEAGNLLGTGRSSNSVGKSEAGNLLGTGRSSNSVGESEAGNLLGTGRSSNSVGESEAGNVCVQSVSSPLVSSPLPLISLFVPVHHSVTQHYYRRLSPEESAIFGFNTYILPKERGQRKEFLQ</sequence>
<gene>
    <name evidence="2" type="ORF">ERS852511_00818</name>
</gene>
<keyword evidence="2" id="KW-0540">Nuclease</keyword>
<dbReference type="AlphaFoldDB" id="A0A174JPN7"/>
<dbReference type="Proteomes" id="UP000095576">
    <property type="component" value="Unassembled WGS sequence"/>
</dbReference>
<keyword evidence="2" id="KW-0378">Hydrolase</keyword>
<name>A0A174JPN7_BACT4</name>
<dbReference type="InterPro" id="IPR044925">
    <property type="entry name" value="His-Me_finger_sf"/>
</dbReference>
<dbReference type="GO" id="GO:0004519">
    <property type="term" value="F:endonuclease activity"/>
    <property type="evidence" value="ECO:0007669"/>
    <property type="project" value="UniProtKB-KW"/>
</dbReference>
<reference evidence="2 3" key="1">
    <citation type="submission" date="2015-09" db="EMBL/GenBank/DDBJ databases">
        <authorList>
            <consortium name="Pathogen Informatics"/>
        </authorList>
    </citation>
    <scope>NUCLEOTIDE SEQUENCE [LARGE SCALE GENOMIC DNA]</scope>
    <source>
        <strain evidence="2 3">2789STDY5834899</strain>
    </source>
</reference>
<proteinExistence type="predicted"/>
<dbReference type="RefSeq" id="WP_055298695.1">
    <property type="nucleotide sequence ID" value="NZ_CZAP01000002.1"/>
</dbReference>
<evidence type="ECO:0000313" key="3">
    <source>
        <dbReference type="Proteomes" id="UP000095576"/>
    </source>
</evidence>
<evidence type="ECO:0000313" key="2">
    <source>
        <dbReference type="EMBL" id="CUP00581.1"/>
    </source>
</evidence>
<dbReference type="Gene3D" id="3.90.75.20">
    <property type="match status" value="1"/>
</dbReference>
<feature type="region of interest" description="Disordered" evidence="1">
    <location>
        <begin position="206"/>
        <end position="272"/>
    </location>
</feature>
<protein>
    <submittedName>
        <fullName evidence="2">Endonuclease</fullName>
    </submittedName>
</protein>
<dbReference type="SUPFAM" id="SSF54060">
    <property type="entry name" value="His-Me finger endonucleases"/>
    <property type="match status" value="1"/>
</dbReference>
<accession>A0A174JPN7</accession>
<organism evidence="2 3">
    <name type="scientific">Bacteroides thetaiotaomicron</name>
    <dbReference type="NCBI Taxonomy" id="818"/>
    <lineage>
        <taxon>Bacteria</taxon>
        <taxon>Pseudomonadati</taxon>
        <taxon>Bacteroidota</taxon>
        <taxon>Bacteroidia</taxon>
        <taxon>Bacteroidales</taxon>
        <taxon>Bacteroidaceae</taxon>
        <taxon>Bacteroides</taxon>
    </lineage>
</organism>
<keyword evidence="2" id="KW-0255">Endonuclease</keyword>
<evidence type="ECO:0000256" key="1">
    <source>
        <dbReference type="SAM" id="MobiDB-lite"/>
    </source>
</evidence>
<dbReference type="EMBL" id="CZAP01000002">
    <property type="protein sequence ID" value="CUP00581.1"/>
    <property type="molecule type" value="Genomic_DNA"/>
</dbReference>